<gene>
    <name evidence="2" type="ORF">HPB48_003727</name>
</gene>
<proteinExistence type="predicted"/>
<name>A0A9J6FHE8_HAELO</name>
<accession>A0A9J6FHE8</accession>
<evidence type="ECO:0000313" key="2">
    <source>
        <dbReference type="EMBL" id="KAH9361864.1"/>
    </source>
</evidence>
<sequence>MPATVSSTSQPEKKKQRESNQGRRESRSRSRSRGPQRREQDTINFQVPQKDTQRHGDTTGVQTPPPPPANPPKRDELAELKRLNAQLLAEIKQQQENFILLSDPHTPTRMGSSVSKDTFPDLSITTGNVTVMWSHTGENLGVSGATQYIKDLETAQYLMDPSKSNTESNQTMEKIIRYHPGDAAALMKSLLDKYLPVHPKTPLPPYSGQPNLKLDEDI</sequence>
<dbReference type="AlphaFoldDB" id="A0A9J6FHE8"/>
<evidence type="ECO:0000256" key="1">
    <source>
        <dbReference type="SAM" id="MobiDB-lite"/>
    </source>
</evidence>
<feature type="region of interest" description="Disordered" evidence="1">
    <location>
        <begin position="1"/>
        <end position="74"/>
    </location>
</feature>
<evidence type="ECO:0000313" key="3">
    <source>
        <dbReference type="Proteomes" id="UP000821853"/>
    </source>
</evidence>
<reference evidence="2 3" key="1">
    <citation type="journal article" date="2020" name="Cell">
        <title>Large-Scale Comparative Analyses of Tick Genomes Elucidate Their Genetic Diversity and Vector Capacities.</title>
        <authorList>
            <consortium name="Tick Genome and Microbiome Consortium (TIGMIC)"/>
            <person name="Jia N."/>
            <person name="Wang J."/>
            <person name="Shi W."/>
            <person name="Du L."/>
            <person name="Sun Y."/>
            <person name="Zhan W."/>
            <person name="Jiang J.F."/>
            <person name="Wang Q."/>
            <person name="Zhang B."/>
            <person name="Ji P."/>
            <person name="Bell-Sakyi L."/>
            <person name="Cui X.M."/>
            <person name="Yuan T.T."/>
            <person name="Jiang B.G."/>
            <person name="Yang W.F."/>
            <person name="Lam T.T."/>
            <person name="Chang Q.C."/>
            <person name="Ding S.J."/>
            <person name="Wang X.J."/>
            <person name="Zhu J.G."/>
            <person name="Ruan X.D."/>
            <person name="Zhao L."/>
            <person name="Wei J.T."/>
            <person name="Ye R.Z."/>
            <person name="Que T.C."/>
            <person name="Du C.H."/>
            <person name="Zhou Y.H."/>
            <person name="Cheng J.X."/>
            <person name="Dai P.F."/>
            <person name="Guo W.B."/>
            <person name="Han X.H."/>
            <person name="Huang E.J."/>
            <person name="Li L.F."/>
            <person name="Wei W."/>
            <person name="Gao Y.C."/>
            <person name="Liu J.Z."/>
            <person name="Shao H.Z."/>
            <person name="Wang X."/>
            <person name="Wang C.C."/>
            <person name="Yang T.C."/>
            <person name="Huo Q.B."/>
            <person name="Li W."/>
            <person name="Chen H.Y."/>
            <person name="Chen S.E."/>
            <person name="Zhou L.G."/>
            <person name="Ni X.B."/>
            <person name="Tian J.H."/>
            <person name="Sheng Y."/>
            <person name="Liu T."/>
            <person name="Pan Y.S."/>
            <person name="Xia L.Y."/>
            <person name="Li J."/>
            <person name="Zhao F."/>
            <person name="Cao W.C."/>
        </authorList>
    </citation>
    <scope>NUCLEOTIDE SEQUENCE [LARGE SCALE GENOMIC DNA]</scope>
    <source>
        <strain evidence="2">HaeL-2018</strain>
    </source>
</reference>
<dbReference type="Proteomes" id="UP000821853">
    <property type="component" value="Chromosome 1"/>
</dbReference>
<organism evidence="2 3">
    <name type="scientific">Haemaphysalis longicornis</name>
    <name type="common">Bush tick</name>
    <dbReference type="NCBI Taxonomy" id="44386"/>
    <lineage>
        <taxon>Eukaryota</taxon>
        <taxon>Metazoa</taxon>
        <taxon>Ecdysozoa</taxon>
        <taxon>Arthropoda</taxon>
        <taxon>Chelicerata</taxon>
        <taxon>Arachnida</taxon>
        <taxon>Acari</taxon>
        <taxon>Parasitiformes</taxon>
        <taxon>Ixodida</taxon>
        <taxon>Ixodoidea</taxon>
        <taxon>Ixodidae</taxon>
        <taxon>Haemaphysalinae</taxon>
        <taxon>Haemaphysalis</taxon>
    </lineage>
</organism>
<comment type="caution">
    <text evidence="2">The sequence shown here is derived from an EMBL/GenBank/DDBJ whole genome shotgun (WGS) entry which is preliminary data.</text>
</comment>
<feature type="compositionally biased region" description="Basic and acidic residues" evidence="1">
    <location>
        <begin position="11"/>
        <end position="28"/>
    </location>
</feature>
<feature type="compositionally biased region" description="Polar residues" evidence="1">
    <location>
        <begin position="1"/>
        <end position="10"/>
    </location>
</feature>
<keyword evidence="3" id="KW-1185">Reference proteome</keyword>
<protein>
    <submittedName>
        <fullName evidence="2">Uncharacterized protein</fullName>
    </submittedName>
</protein>
<dbReference type="EMBL" id="JABSTR010000001">
    <property type="protein sequence ID" value="KAH9361864.1"/>
    <property type="molecule type" value="Genomic_DNA"/>
</dbReference>
<dbReference type="VEuPathDB" id="VectorBase:HLOH_055899"/>